<keyword evidence="2" id="KW-1185">Reference proteome</keyword>
<name>A0A371Z398_9PROT</name>
<dbReference type="AlphaFoldDB" id="A0A371Z398"/>
<dbReference type="OrthoDB" id="116799at2"/>
<dbReference type="SUPFAM" id="SSF53335">
    <property type="entry name" value="S-adenosyl-L-methionine-dependent methyltransferases"/>
    <property type="match status" value="1"/>
</dbReference>
<dbReference type="InterPro" id="IPR008715">
    <property type="entry name" value="SAM-MeTfrase_NodS-like"/>
</dbReference>
<sequence length="199" mass="21712">MKGESWTPDTFEALFRASPDPWRFETSPYEHEKLAHLLACIPHARPRFAVEVGCATGVGTRMLAARCGRVLAIDASATALAMARRRCGDMGHVSFVESFVPGGYPASRAAGCDLIVLSELLYFLGRDDIRRLAACVTDSVTVDGALVLANWTGPTDTPCTGDEAAGHFIAACRERLWVPDLSERTATYRIDRLRHVSQS</sequence>
<protein>
    <submittedName>
        <fullName evidence="1">Methyltransferase domain-containing protein</fullName>
    </submittedName>
</protein>
<dbReference type="Gene3D" id="3.40.50.150">
    <property type="entry name" value="Vaccinia Virus protein VP39"/>
    <property type="match status" value="1"/>
</dbReference>
<accession>A0A371Z398</accession>
<proteinExistence type="predicted"/>
<dbReference type="Pfam" id="PF05401">
    <property type="entry name" value="NodS"/>
    <property type="match status" value="1"/>
</dbReference>
<dbReference type="GO" id="GO:0032259">
    <property type="term" value="P:methylation"/>
    <property type="evidence" value="ECO:0007669"/>
    <property type="project" value="UniProtKB-KW"/>
</dbReference>
<reference evidence="1 2" key="1">
    <citation type="submission" date="2018-08" db="EMBL/GenBank/DDBJ databases">
        <title>Komagataeibacter sp. AV 382.</title>
        <authorList>
            <person name="Skraban J."/>
            <person name="Trcek J."/>
        </authorList>
    </citation>
    <scope>NUCLEOTIDE SEQUENCE [LARGE SCALE GENOMIC DNA]</scope>
    <source>
        <strain evidence="1 2">AV 382</strain>
    </source>
</reference>
<dbReference type="Proteomes" id="UP000262371">
    <property type="component" value="Unassembled WGS sequence"/>
</dbReference>
<dbReference type="InterPro" id="IPR029063">
    <property type="entry name" value="SAM-dependent_MTases_sf"/>
</dbReference>
<comment type="caution">
    <text evidence="1">The sequence shown here is derived from an EMBL/GenBank/DDBJ whole genome shotgun (WGS) entry which is preliminary data.</text>
</comment>
<dbReference type="RefSeq" id="WP_116702063.1">
    <property type="nucleotide sequence ID" value="NZ_QUWV01000027.1"/>
</dbReference>
<evidence type="ECO:0000313" key="1">
    <source>
        <dbReference type="EMBL" id="RFD20957.1"/>
    </source>
</evidence>
<keyword evidence="1" id="KW-0808">Transferase</keyword>
<organism evidence="1 2">
    <name type="scientific">Komagataeibacter melaceti</name>
    <dbReference type="NCBI Taxonomy" id="2766577"/>
    <lineage>
        <taxon>Bacteria</taxon>
        <taxon>Pseudomonadati</taxon>
        <taxon>Pseudomonadota</taxon>
        <taxon>Alphaproteobacteria</taxon>
        <taxon>Acetobacterales</taxon>
        <taxon>Acetobacteraceae</taxon>
        <taxon>Komagataeibacter</taxon>
    </lineage>
</organism>
<dbReference type="EMBL" id="QUWV01000027">
    <property type="protein sequence ID" value="RFD20957.1"/>
    <property type="molecule type" value="Genomic_DNA"/>
</dbReference>
<keyword evidence="1" id="KW-0489">Methyltransferase</keyword>
<gene>
    <name evidence="1" type="ORF">DY926_03285</name>
</gene>
<evidence type="ECO:0000313" key="2">
    <source>
        <dbReference type="Proteomes" id="UP000262371"/>
    </source>
</evidence>
<dbReference type="GO" id="GO:0008757">
    <property type="term" value="F:S-adenosylmethionine-dependent methyltransferase activity"/>
    <property type="evidence" value="ECO:0007669"/>
    <property type="project" value="InterPro"/>
</dbReference>
<dbReference type="GO" id="GO:0009312">
    <property type="term" value="P:oligosaccharide biosynthetic process"/>
    <property type="evidence" value="ECO:0007669"/>
    <property type="project" value="InterPro"/>
</dbReference>